<comment type="subcellular location">
    <subcellularLocation>
        <location evidence="1">Membrane</location>
        <topology evidence="1">Multi-pass membrane protein</topology>
    </subcellularLocation>
</comment>
<evidence type="ECO:0000313" key="10">
    <source>
        <dbReference type="EMBL" id="GAX84702.1"/>
    </source>
</evidence>
<evidence type="ECO:0000256" key="1">
    <source>
        <dbReference type="ARBA" id="ARBA00004141"/>
    </source>
</evidence>
<feature type="region of interest" description="Disordered" evidence="7">
    <location>
        <begin position="804"/>
        <end position="854"/>
    </location>
</feature>
<evidence type="ECO:0000256" key="6">
    <source>
        <dbReference type="RuleBase" id="RU004328"/>
    </source>
</evidence>
<name>A0A250XP45_9CHLO</name>
<evidence type="ECO:0000313" key="11">
    <source>
        <dbReference type="Proteomes" id="UP000232323"/>
    </source>
</evidence>
<feature type="region of interest" description="Disordered" evidence="7">
    <location>
        <begin position="1344"/>
        <end position="1368"/>
    </location>
</feature>
<dbReference type="GO" id="GO:0003723">
    <property type="term" value="F:RNA binding"/>
    <property type="evidence" value="ECO:0007669"/>
    <property type="project" value="InterPro"/>
</dbReference>
<comment type="caution">
    <text evidence="10">The sequence shown here is derived from an EMBL/GenBank/DDBJ whole genome shotgun (WGS) entry which is preliminary data.</text>
</comment>
<gene>
    <name evidence="10" type="ORF">CEUSTIGMA_g12124.t1</name>
</gene>
<keyword evidence="3 8" id="KW-0812">Transmembrane</keyword>
<dbReference type="GO" id="GO:0033897">
    <property type="term" value="F:ribonuclease T2 activity"/>
    <property type="evidence" value="ECO:0007669"/>
    <property type="project" value="InterPro"/>
</dbReference>
<dbReference type="STRING" id="1157962.A0A250XP45"/>
<dbReference type="EMBL" id="BEGY01000133">
    <property type="protein sequence ID" value="GAX84702.1"/>
    <property type="molecule type" value="Genomic_DNA"/>
</dbReference>
<dbReference type="SUPFAM" id="SSF52540">
    <property type="entry name" value="P-loop containing nucleoside triphosphate hydrolases"/>
    <property type="match status" value="1"/>
</dbReference>
<dbReference type="Gene3D" id="3.40.50.300">
    <property type="entry name" value="P-loop containing nucleotide triphosphate hydrolases"/>
    <property type="match status" value="1"/>
</dbReference>
<dbReference type="SUPFAM" id="SSF90123">
    <property type="entry name" value="ABC transporter transmembrane region"/>
    <property type="match status" value="1"/>
</dbReference>
<feature type="transmembrane region" description="Helical" evidence="8">
    <location>
        <begin position="1120"/>
        <end position="1138"/>
    </location>
</feature>
<dbReference type="SUPFAM" id="SSF55895">
    <property type="entry name" value="Ribonuclease Rh-like"/>
    <property type="match status" value="1"/>
</dbReference>
<dbReference type="GO" id="GO:0005524">
    <property type="term" value="F:ATP binding"/>
    <property type="evidence" value="ECO:0007669"/>
    <property type="project" value="InterPro"/>
</dbReference>
<dbReference type="InterPro" id="IPR039421">
    <property type="entry name" value="Type_1_exporter"/>
</dbReference>
<dbReference type="PROSITE" id="PS00531">
    <property type="entry name" value="RNASE_T2_2"/>
    <property type="match status" value="1"/>
</dbReference>
<dbReference type="Proteomes" id="UP000232323">
    <property type="component" value="Unassembled WGS sequence"/>
</dbReference>
<comment type="similarity">
    <text evidence="2 6">Belongs to the RNase T2 family.</text>
</comment>
<sequence length="1647" mass="180645">MLLLKSSSLLIKMLTKFLKAYIVVNAIQAAIANAYNESNPANAAPGPPPGLFDFYFLALSWPPAAVPISAHSRARHIMHQGEANAGFWTHGLWPQRLDGVKSEYCSAEIFKPDNLGVFENSLMYYMRLAFPSTQPEMMHLFWGHEWSKHGTCSNLDQLSYFMKAFQASMKNGLKDIMAAGGITPSNTKQYTVAQVQAPIIAKFGPAFHPTRSLLCIAPGGVSEVAEIRLCLDKTASKPIDCSLMKADNEVHVGRSETMEERWGVNPFTGYRALHGSAATDDPVPCPTEPKALVYFRDFQDPPGNSIPWGVIFVMGTISLIMLGLLVYGWQVMEKWRLLPPLFVPQPVHVVHYDQVQLPVEVLCEPLDMEWMWSAVPVYAEFVSDLPVGMGIKGGIARKLLKEMYGVPEPPGSFDIDVLLFVDVYSVEKRRAAREIVTGMKLGGLVLEPQDVEVLSKQWLTEYFITRDVTMNEVLILKVAPTTTLFLYTRDALRDVQANIIRPSVHCLSSEFALAWEIEDNGTPYAAPQQICRSLVRYLKGHGSDYAFDAATWAHYRRVKLTKTQLFKVLKPFHDSDEKMLGAVDHLVSIGFLSREEVRKAGGVNLFWGLLLQEINTVVSKNGSRMILKELDPDAVERWVEMKQASVAAKIISMEMRAHRTGFAPSEENVIDLGRLSFPPALLEYIRTGPTFDPQSHMAQTANSLVQNLSASRISVIENYKVLKSEAAKGGEAVLKIAAQATASAAGHKNITGRDGAKMVAKVTTGPAVSSGAAGQDGSFTGSEDPALKRELDAEIAKLRGLLTVPASNADSTPSRSTQSGPPMPSSLNKGVGAANGASEATDSPKGRNGALISGSANDRLVSDIRTLTRESNKRHNKEYMGSFARGSLGGPSIPEGQSPVSGSESGLFPPAVPAGSSKSSEPAGGSWIRHSELKEKMQAVATLPGTFYQVVPIGEAGEDPEYVPLVTGKDMPERKRLNVWQLARFLAGVMAMQKNLLLAAYSLMLLALLFRLCLPRVEAAIFDAFNDLDTDLFKTQIRLWMAFVGADVMLSLLGGITLEQFSRMAMQTLFRRFFEHVVFQDLPFFDRLSPGELMARTSGDSLTVRSIVSSTCYQMFEGSVLFLGSIVMLLYGAGPLLLQQPGILIIFLLVVALNFLIAWALGQWLRKCNLAVRQALGRMFGFTLDAFSKIETVASLGLEPRMLKDYRSYSKDYFRQTFMMNVSLYFSKAFTTALSASLLAGLMWFGGGALFSDLTTVGNLFGLLRYVHWMQKGMKQASSSYARIMAGLGSVERIVELHDRGVIGKVPGDQDLTATDEDTDTHRAGRAGLFKTLSINAHTDLSQPLLSRTRSGRKDLESARPLAPPPDRPDFSHLLGGFRLQDVQLAKRSKTDRLLLDKSSMEIVSGDLAVITGEEFESKSSLLSLILVRMTPFQGHVAFQLPDAAIPAASHLLTVHNRPGWSIPGMPEEQHEESLMVVQAGGPGWKWATFSFRKDNPLLVRSLVGYVSVGCCGIFRTTVEDNIAVATTREVTSAEVREVCRKVGAHETFLQLPDGYATLVGEGSGHPLTQQTALRIGLARALIRRPRILLLDNGDQLAEAVGPQRLADVLQEVCQEGCCVVICSNEPQMFPSAKTYKLSEGRLHLSS</sequence>
<dbReference type="InterPro" id="IPR036640">
    <property type="entry name" value="ABC1_TM_sf"/>
</dbReference>
<evidence type="ECO:0000256" key="3">
    <source>
        <dbReference type="ARBA" id="ARBA00022692"/>
    </source>
</evidence>
<evidence type="ECO:0000256" key="7">
    <source>
        <dbReference type="SAM" id="MobiDB-lite"/>
    </source>
</evidence>
<feature type="compositionally biased region" description="Polar residues" evidence="7">
    <location>
        <begin position="805"/>
        <end position="828"/>
    </location>
</feature>
<keyword evidence="11" id="KW-1185">Reference proteome</keyword>
<dbReference type="PANTHER" id="PTHR43394:SF1">
    <property type="entry name" value="ATP-BINDING CASSETTE SUB-FAMILY B MEMBER 10, MITOCHONDRIAL"/>
    <property type="match status" value="1"/>
</dbReference>
<dbReference type="Pfam" id="PF00664">
    <property type="entry name" value="ABC_membrane"/>
    <property type="match status" value="1"/>
</dbReference>
<feature type="transmembrane region" description="Helical" evidence="8">
    <location>
        <begin position="996"/>
        <end position="1017"/>
    </location>
</feature>
<feature type="region of interest" description="Disordered" evidence="7">
    <location>
        <begin position="867"/>
        <end position="925"/>
    </location>
</feature>
<dbReference type="Gene3D" id="1.20.1560.10">
    <property type="entry name" value="ABC transporter type 1, transmembrane domain"/>
    <property type="match status" value="1"/>
</dbReference>
<dbReference type="InterPro" id="IPR027417">
    <property type="entry name" value="P-loop_NTPase"/>
</dbReference>
<keyword evidence="5 8" id="KW-0472">Membrane</keyword>
<feature type="transmembrane region" description="Helical" evidence="8">
    <location>
        <begin position="1225"/>
        <end position="1244"/>
    </location>
</feature>
<dbReference type="PROSITE" id="PS50929">
    <property type="entry name" value="ABC_TM1F"/>
    <property type="match status" value="1"/>
</dbReference>
<dbReference type="GO" id="GO:0016020">
    <property type="term" value="C:membrane"/>
    <property type="evidence" value="ECO:0007669"/>
    <property type="project" value="UniProtKB-SubCell"/>
</dbReference>
<proteinExistence type="inferred from homology"/>
<dbReference type="InterPro" id="IPR033130">
    <property type="entry name" value="RNase_T2_His_AS_2"/>
</dbReference>
<dbReference type="InterPro" id="IPR036430">
    <property type="entry name" value="RNase_T2-like_sf"/>
</dbReference>
<protein>
    <recommendedName>
        <fullName evidence="9">ABC transmembrane type-1 domain-containing protein</fullName>
    </recommendedName>
</protein>
<dbReference type="Pfam" id="PF00445">
    <property type="entry name" value="Ribonuclease_T2"/>
    <property type="match status" value="1"/>
</dbReference>
<feature type="transmembrane region" description="Helical" evidence="8">
    <location>
        <begin position="1144"/>
        <end position="1165"/>
    </location>
</feature>
<dbReference type="CDD" id="cd00374">
    <property type="entry name" value="RNase_T2"/>
    <property type="match status" value="1"/>
</dbReference>
<reference evidence="10 11" key="1">
    <citation type="submission" date="2017-08" db="EMBL/GenBank/DDBJ databases">
        <title>Acidophilic green algal genome provides insights into adaptation to an acidic environment.</title>
        <authorList>
            <person name="Hirooka S."/>
            <person name="Hirose Y."/>
            <person name="Kanesaki Y."/>
            <person name="Higuchi S."/>
            <person name="Fujiwara T."/>
            <person name="Onuma R."/>
            <person name="Era A."/>
            <person name="Ohbayashi R."/>
            <person name="Uzuka A."/>
            <person name="Nozaki H."/>
            <person name="Yoshikawa H."/>
            <person name="Miyagishima S.Y."/>
        </authorList>
    </citation>
    <scope>NUCLEOTIDE SEQUENCE [LARGE SCALE GENOMIC DNA]</scope>
    <source>
        <strain evidence="10 11">NIES-2499</strain>
    </source>
</reference>
<evidence type="ECO:0000256" key="4">
    <source>
        <dbReference type="ARBA" id="ARBA00022989"/>
    </source>
</evidence>
<dbReference type="InterPro" id="IPR011527">
    <property type="entry name" value="ABC1_TM_dom"/>
</dbReference>
<dbReference type="InterPro" id="IPR001568">
    <property type="entry name" value="RNase_T2-like"/>
</dbReference>
<evidence type="ECO:0000256" key="5">
    <source>
        <dbReference type="ARBA" id="ARBA00023136"/>
    </source>
</evidence>
<dbReference type="GO" id="GO:0015421">
    <property type="term" value="F:ABC-type oligopeptide transporter activity"/>
    <property type="evidence" value="ECO:0007669"/>
    <property type="project" value="TreeGrafter"/>
</dbReference>
<feature type="domain" description="ABC transmembrane type-1" evidence="9">
    <location>
        <begin position="1003"/>
        <end position="1286"/>
    </location>
</feature>
<feature type="transmembrane region" description="Helical" evidence="8">
    <location>
        <begin position="1037"/>
        <end position="1058"/>
    </location>
</feature>
<dbReference type="CDD" id="cd00267">
    <property type="entry name" value="ABC_ATPase"/>
    <property type="match status" value="1"/>
</dbReference>
<evidence type="ECO:0000259" key="9">
    <source>
        <dbReference type="PROSITE" id="PS50929"/>
    </source>
</evidence>
<keyword evidence="4 8" id="KW-1133">Transmembrane helix</keyword>
<dbReference type="CDD" id="cd07346">
    <property type="entry name" value="ABC_6TM_exporters"/>
    <property type="match status" value="1"/>
</dbReference>
<accession>A0A250XP45</accession>
<evidence type="ECO:0000256" key="8">
    <source>
        <dbReference type="SAM" id="Phobius"/>
    </source>
</evidence>
<dbReference type="OrthoDB" id="435754at2759"/>
<feature type="transmembrane region" description="Helical" evidence="8">
    <location>
        <begin position="306"/>
        <end position="329"/>
    </location>
</feature>
<dbReference type="PANTHER" id="PTHR43394">
    <property type="entry name" value="ATP-DEPENDENT PERMEASE MDL1, MITOCHONDRIAL"/>
    <property type="match status" value="1"/>
</dbReference>
<evidence type="ECO:0000256" key="2">
    <source>
        <dbReference type="ARBA" id="ARBA00007469"/>
    </source>
</evidence>
<organism evidence="10 11">
    <name type="scientific">Chlamydomonas eustigma</name>
    <dbReference type="NCBI Taxonomy" id="1157962"/>
    <lineage>
        <taxon>Eukaryota</taxon>
        <taxon>Viridiplantae</taxon>
        <taxon>Chlorophyta</taxon>
        <taxon>core chlorophytes</taxon>
        <taxon>Chlorophyceae</taxon>
        <taxon>CS clade</taxon>
        <taxon>Chlamydomonadales</taxon>
        <taxon>Chlamydomonadaceae</taxon>
        <taxon>Chlamydomonas</taxon>
    </lineage>
</organism>
<dbReference type="Gene3D" id="3.90.730.10">
    <property type="entry name" value="Ribonuclease T2-like"/>
    <property type="match status" value="1"/>
</dbReference>